<dbReference type="Pfam" id="PF00583">
    <property type="entry name" value="Acetyltransf_1"/>
    <property type="match status" value="1"/>
</dbReference>
<dbReference type="Gene3D" id="3.40.630.30">
    <property type="match status" value="1"/>
</dbReference>
<dbReference type="Proteomes" id="UP000609346">
    <property type="component" value="Unassembled WGS sequence"/>
</dbReference>
<reference evidence="2 3" key="1">
    <citation type="submission" date="2020-09" db="EMBL/GenBank/DDBJ databases">
        <title>Paenibacillus sp. strain PR3 16S rRNA gene Genome sequencing and assembly.</title>
        <authorList>
            <person name="Kim J."/>
        </authorList>
    </citation>
    <scope>NUCLEOTIDE SEQUENCE [LARGE SCALE GENOMIC DNA]</scope>
    <source>
        <strain evidence="2 3">PR3</strain>
    </source>
</reference>
<feature type="domain" description="N-acetyltransferase" evidence="1">
    <location>
        <begin position="4"/>
        <end position="167"/>
    </location>
</feature>
<proteinExistence type="predicted"/>
<evidence type="ECO:0000313" key="3">
    <source>
        <dbReference type="Proteomes" id="UP000609346"/>
    </source>
</evidence>
<keyword evidence="3" id="KW-1185">Reference proteome</keyword>
<dbReference type="SUPFAM" id="SSF55729">
    <property type="entry name" value="Acyl-CoA N-acyltransferases (Nat)"/>
    <property type="match status" value="1"/>
</dbReference>
<protein>
    <submittedName>
        <fullName evidence="2">GNAT family N-acetyltransferase</fullName>
    </submittedName>
</protein>
<evidence type="ECO:0000313" key="2">
    <source>
        <dbReference type="EMBL" id="MBD3922190.1"/>
    </source>
</evidence>
<sequence length="172" mass="20271">MLEVTIIPYNDKNILSQLIQLYRYDSSEFDGHALNEHGLYMYKYLDHQWTDEYRRPCLFRVNGEIAGFALVMLEVPRDRVKLSEAEHTNIIGDFFIMRKFRRQGYGKQAAIKLFDMFPGAWEIRQTGSNLPANRFWNQVLDVYTGGSYEQQVLEDERWHGPVQVMGPREVKS</sequence>
<comment type="caution">
    <text evidence="2">The sequence shown here is derived from an EMBL/GenBank/DDBJ whole genome shotgun (WGS) entry which is preliminary data.</text>
</comment>
<dbReference type="PROSITE" id="PS51186">
    <property type="entry name" value="GNAT"/>
    <property type="match status" value="1"/>
</dbReference>
<dbReference type="InterPro" id="IPR016181">
    <property type="entry name" value="Acyl_CoA_acyltransferase"/>
</dbReference>
<evidence type="ECO:0000259" key="1">
    <source>
        <dbReference type="PROSITE" id="PS51186"/>
    </source>
</evidence>
<dbReference type="RefSeq" id="WP_191206495.1">
    <property type="nucleotide sequence ID" value="NZ_JACXZA010000008.1"/>
</dbReference>
<dbReference type="InterPro" id="IPR000182">
    <property type="entry name" value="GNAT_dom"/>
</dbReference>
<accession>A0ABR8N1Y3</accession>
<name>A0ABR8N1Y3_9BACL</name>
<dbReference type="EMBL" id="JACXZA010000008">
    <property type="protein sequence ID" value="MBD3922190.1"/>
    <property type="molecule type" value="Genomic_DNA"/>
</dbReference>
<gene>
    <name evidence="2" type="ORF">H8B09_25770</name>
</gene>
<dbReference type="CDD" id="cd04301">
    <property type="entry name" value="NAT_SF"/>
    <property type="match status" value="1"/>
</dbReference>
<organism evidence="2 3">
    <name type="scientific">Paenibacillus terricola</name>
    <dbReference type="NCBI Taxonomy" id="2763503"/>
    <lineage>
        <taxon>Bacteria</taxon>
        <taxon>Bacillati</taxon>
        <taxon>Bacillota</taxon>
        <taxon>Bacilli</taxon>
        <taxon>Bacillales</taxon>
        <taxon>Paenibacillaceae</taxon>
        <taxon>Paenibacillus</taxon>
    </lineage>
</organism>